<dbReference type="RefSeq" id="XP_070896773.1">
    <property type="nucleotide sequence ID" value="XM_071040851.1"/>
</dbReference>
<evidence type="ECO:0000256" key="6">
    <source>
        <dbReference type="ARBA" id="ARBA00023136"/>
    </source>
</evidence>
<dbReference type="Proteomes" id="UP001610444">
    <property type="component" value="Unassembled WGS sequence"/>
</dbReference>
<comment type="subcellular location">
    <subcellularLocation>
        <location evidence="1">Membrane</location>
        <topology evidence="1">Multi-pass membrane protein</topology>
    </subcellularLocation>
</comment>
<feature type="compositionally biased region" description="Basic and acidic residues" evidence="7">
    <location>
        <begin position="90"/>
        <end position="100"/>
    </location>
</feature>
<keyword evidence="3" id="KW-0813">Transport</keyword>
<sequence>MRQSVWHVNCCSPSLNGGGGRDIFNTIGWTNSAAYRSAIPYNLYWLAIIHWFVTMGYKERHGRLPLLSALGKNGKGTTRATPESSSEGSEGPKDDGDRTSPRTSAV</sequence>
<gene>
    <name evidence="8" type="ORF">BJX68DRAFT_241510</name>
</gene>
<dbReference type="PANTHER" id="PTHR31632:SF2">
    <property type="entry name" value="PLASMA MEMBRANE IRON PERMEASE"/>
    <property type="match status" value="1"/>
</dbReference>
<evidence type="ECO:0000313" key="9">
    <source>
        <dbReference type="Proteomes" id="UP001610444"/>
    </source>
</evidence>
<evidence type="ECO:0000256" key="2">
    <source>
        <dbReference type="ARBA" id="ARBA00008333"/>
    </source>
</evidence>
<evidence type="ECO:0000256" key="3">
    <source>
        <dbReference type="ARBA" id="ARBA00022496"/>
    </source>
</evidence>
<feature type="region of interest" description="Disordered" evidence="7">
    <location>
        <begin position="68"/>
        <end position="106"/>
    </location>
</feature>
<keyword evidence="3" id="KW-0410">Iron transport</keyword>
<dbReference type="EMBL" id="JBFXLR010000035">
    <property type="protein sequence ID" value="KAL2845750.1"/>
    <property type="molecule type" value="Genomic_DNA"/>
</dbReference>
<evidence type="ECO:0000256" key="7">
    <source>
        <dbReference type="SAM" id="MobiDB-lite"/>
    </source>
</evidence>
<keyword evidence="4" id="KW-0812">Transmembrane</keyword>
<comment type="caution">
    <text evidence="8">The sequence shown here is derived from an EMBL/GenBank/DDBJ whole genome shotgun (WGS) entry which is preliminary data.</text>
</comment>
<name>A0ABR4K0D7_9EURO</name>
<evidence type="ECO:0000256" key="1">
    <source>
        <dbReference type="ARBA" id="ARBA00004141"/>
    </source>
</evidence>
<keyword evidence="9" id="KW-1185">Reference proteome</keyword>
<dbReference type="PANTHER" id="PTHR31632">
    <property type="entry name" value="IRON TRANSPORTER FTH1"/>
    <property type="match status" value="1"/>
</dbReference>
<keyword evidence="5" id="KW-1133">Transmembrane helix</keyword>
<proteinExistence type="inferred from homology"/>
<dbReference type="InterPro" id="IPR004923">
    <property type="entry name" value="FTR1/Fip1/EfeU"/>
</dbReference>
<evidence type="ECO:0000256" key="5">
    <source>
        <dbReference type="ARBA" id="ARBA00022989"/>
    </source>
</evidence>
<protein>
    <submittedName>
        <fullName evidence="8">Uncharacterized protein</fullName>
    </submittedName>
</protein>
<keyword evidence="6" id="KW-0472">Membrane</keyword>
<accession>A0ABR4K0D7</accession>
<comment type="similarity">
    <text evidence="2">Belongs to the oxidase-dependent Fe transporter (OFeT) (TC 9.A.10.1) family.</text>
</comment>
<evidence type="ECO:0000313" key="8">
    <source>
        <dbReference type="EMBL" id="KAL2845750.1"/>
    </source>
</evidence>
<evidence type="ECO:0000256" key="4">
    <source>
        <dbReference type="ARBA" id="ARBA00022692"/>
    </source>
</evidence>
<keyword evidence="3" id="KW-0406">Ion transport</keyword>
<dbReference type="GeneID" id="98156015"/>
<reference evidence="8 9" key="1">
    <citation type="submission" date="2024-07" db="EMBL/GenBank/DDBJ databases">
        <title>Section-level genome sequencing and comparative genomics of Aspergillus sections Usti and Cavernicolus.</title>
        <authorList>
            <consortium name="Lawrence Berkeley National Laboratory"/>
            <person name="Nybo J.L."/>
            <person name="Vesth T.C."/>
            <person name="Theobald S."/>
            <person name="Frisvad J.C."/>
            <person name="Larsen T.O."/>
            <person name="Kjaerboelling I."/>
            <person name="Rothschild-Mancinelli K."/>
            <person name="Lyhne E.K."/>
            <person name="Kogle M.E."/>
            <person name="Barry K."/>
            <person name="Clum A."/>
            <person name="Na H."/>
            <person name="Ledsgaard L."/>
            <person name="Lin J."/>
            <person name="Lipzen A."/>
            <person name="Kuo A."/>
            <person name="Riley R."/>
            <person name="Mondo S."/>
            <person name="LaButti K."/>
            <person name="Haridas S."/>
            <person name="Pangalinan J."/>
            <person name="Salamov A.A."/>
            <person name="Simmons B.A."/>
            <person name="Magnuson J.K."/>
            <person name="Chen J."/>
            <person name="Drula E."/>
            <person name="Henrissat B."/>
            <person name="Wiebenga A."/>
            <person name="Lubbers R.J."/>
            <person name="Gomes A.C."/>
            <person name="Macurrencykelacurrency M.R."/>
            <person name="Stajich J."/>
            <person name="Grigoriev I.V."/>
            <person name="Mortensen U.H."/>
            <person name="De vries R.P."/>
            <person name="Baker S.E."/>
            <person name="Andersen M.R."/>
        </authorList>
    </citation>
    <scope>NUCLEOTIDE SEQUENCE [LARGE SCALE GENOMIC DNA]</scope>
    <source>
        <strain evidence="8 9">CBS 756.74</strain>
    </source>
</reference>
<organism evidence="8 9">
    <name type="scientific">Aspergillus pseudodeflectus</name>
    <dbReference type="NCBI Taxonomy" id="176178"/>
    <lineage>
        <taxon>Eukaryota</taxon>
        <taxon>Fungi</taxon>
        <taxon>Dikarya</taxon>
        <taxon>Ascomycota</taxon>
        <taxon>Pezizomycotina</taxon>
        <taxon>Eurotiomycetes</taxon>
        <taxon>Eurotiomycetidae</taxon>
        <taxon>Eurotiales</taxon>
        <taxon>Aspergillaceae</taxon>
        <taxon>Aspergillus</taxon>
        <taxon>Aspergillus subgen. Nidulantes</taxon>
    </lineage>
</organism>
<keyword evidence="3" id="KW-0408">Iron</keyword>